<dbReference type="GO" id="GO:0005634">
    <property type="term" value="C:nucleus"/>
    <property type="evidence" value="ECO:0007669"/>
    <property type="project" value="TreeGrafter"/>
</dbReference>
<feature type="compositionally biased region" description="Basic and acidic residues" evidence="2">
    <location>
        <begin position="1"/>
        <end position="22"/>
    </location>
</feature>
<dbReference type="OrthoDB" id="272357at2759"/>
<dbReference type="Pfam" id="PF25790">
    <property type="entry name" value="BCD1"/>
    <property type="match status" value="1"/>
</dbReference>
<dbReference type="PANTHER" id="PTHR13483">
    <property type="entry name" value="BOX C_D SNORNA PROTEIN 1-RELATED"/>
    <property type="match status" value="1"/>
</dbReference>
<evidence type="ECO:0000259" key="3">
    <source>
        <dbReference type="Pfam" id="PF25790"/>
    </source>
</evidence>
<evidence type="ECO:0000313" key="5">
    <source>
        <dbReference type="EnsemblProtists" id="EKX34743"/>
    </source>
</evidence>
<dbReference type="InterPro" id="IPR051639">
    <property type="entry name" value="BCD1"/>
</dbReference>
<reference evidence="4 6" key="1">
    <citation type="journal article" date="2012" name="Nature">
        <title>Algal genomes reveal evolutionary mosaicism and the fate of nucleomorphs.</title>
        <authorList>
            <consortium name="DOE Joint Genome Institute"/>
            <person name="Curtis B.A."/>
            <person name="Tanifuji G."/>
            <person name="Burki F."/>
            <person name="Gruber A."/>
            <person name="Irimia M."/>
            <person name="Maruyama S."/>
            <person name="Arias M.C."/>
            <person name="Ball S.G."/>
            <person name="Gile G.H."/>
            <person name="Hirakawa Y."/>
            <person name="Hopkins J.F."/>
            <person name="Kuo A."/>
            <person name="Rensing S.A."/>
            <person name="Schmutz J."/>
            <person name="Symeonidi A."/>
            <person name="Elias M."/>
            <person name="Eveleigh R.J."/>
            <person name="Herman E.K."/>
            <person name="Klute M.J."/>
            <person name="Nakayama T."/>
            <person name="Obornik M."/>
            <person name="Reyes-Prieto A."/>
            <person name="Armbrust E.V."/>
            <person name="Aves S.J."/>
            <person name="Beiko R.G."/>
            <person name="Coutinho P."/>
            <person name="Dacks J.B."/>
            <person name="Durnford D.G."/>
            <person name="Fast N.M."/>
            <person name="Green B.R."/>
            <person name="Grisdale C.J."/>
            <person name="Hempel F."/>
            <person name="Henrissat B."/>
            <person name="Hoppner M.P."/>
            <person name="Ishida K."/>
            <person name="Kim E."/>
            <person name="Koreny L."/>
            <person name="Kroth P.G."/>
            <person name="Liu Y."/>
            <person name="Malik S.B."/>
            <person name="Maier U.G."/>
            <person name="McRose D."/>
            <person name="Mock T."/>
            <person name="Neilson J.A."/>
            <person name="Onodera N.T."/>
            <person name="Poole A.M."/>
            <person name="Pritham E.J."/>
            <person name="Richards T.A."/>
            <person name="Rocap G."/>
            <person name="Roy S.W."/>
            <person name="Sarai C."/>
            <person name="Schaack S."/>
            <person name="Shirato S."/>
            <person name="Slamovits C.H."/>
            <person name="Spencer D.F."/>
            <person name="Suzuki S."/>
            <person name="Worden A.Z."/>
            <person name="Zauner S."/>
            <person name="Barry K."/>
            <person name="Bell C."/>
            <person name="Bharti A.K."/>
            <person name="Crow J.A."/>
            <person name="Grimwood J."/>
            <person name="Kramer R."/>
            <person name="Lindquist E."/>
            <person name="Lucas S."/>
            <person name="Salamov A."/>
            <person name="McFadden G.I."/>
            <person name="Lane C.E."/>
            <person name="Keeling P.J."/>
            <person name="Gray M.W."/>
            <person name="Grigoriev I.V."/>
            <person name="Archibald J.M."/>
        </authorList>
    </citation>
    <scope>NUCLEOTIDE SEQUENCE</scope>
    <source>
        <strain evidence="4 6">CCMP2712</strain>
    </source>
</reference>
<reference evidence="6" key="2">
    <citation type="submission" date="2012-11" db="EMBL/GenBank/DDBJ databases">
        <authorList>
            <person name="Kuo A."/>
            <person name="Curtis B.A."/>
            <person name="Tanifuji G."/>
            <person name="Burki F."/>
            <person name="Gruber A."/>
            <person name="Irimia M."/>
            <person name="Maruyama S."/>
            <person name="Arias M.C."/>
            <person name="Ball S.G."/>
            <person name="Gile G.H."/>
            <person name="Hirakawa Y."/>
            <person name="Hopkins J.F."/>
            <person name="Rensing S.A."/>
            <person name="Schmutz J."/>
            <person name="Symeonidi A."/>
            <person name="Elias M."/>
            <person name="Eveleigh R.J."/>
            <person name="Herman E.K."/>
            <person name="Klute M.J."/>
            <person name="Nakayama T."/>
            <person name="Obornik M."/>
            <person name="Reyes-Prieto A."/>
            <person name="Armbrust E.V."/>
            <person name="Aves S.J."/>
            <person name="Beiko R.G."/>
            <person name="Coutinho P."/>
            <person name="Dacks J.B."/>
            <person name="Durnford D.G."/>
            <person name="Fast N.M."/>
            <person name="Green B.R."/>
            <person name="Grisdale C."/>
            <person name="Hempe F."/>
            <person name="Henrissat B."/>
            <person name="Hoppner M.P."/>
            <person name="Ishida K.-I."/>
            <person name="Kim E."/>
            <person name="Koreny L."/>
            <person name="Kroth P.G."/>
            <person name="Liu Y."/>
            <person name="Malik S.-B."/>
            <person name="Maier U.G."/>
            <person name="McRose D."/>
            <person name="Mock T."/>
            <person name="Neilson J.A."/>
            <person name="Onodera N.T."/>
            <person name="Poole A.M."/>
            <person name="Pritham E.J."/>
            <person name="Richards T.A."/>
            <person name="Rocap G."/>
            <person name="Roy S.W."/>
            <person name="Sarai C."/>
            <person name="Schaack S."/>
            <person name="Shirato S."/>
            <person name="Slamovits C.H."/>
            <person name="Spencer D.F."/>
            <person name="Suzuki S."/>
            <person name="Worden A.Z."/>
            <person name="Zauner S."/>
            <person name="Barry K."/>
            <person name="Bell C."/>
            <person name="Bharti A.K."/>
            <person name="Crow J.A."/>
            <person name="Grimwood J."/>
            <person name="Kramer R."/>
            <person name="Lindquist E."/>
            <person name="Lucas S."/>
            <person name="Salamov A."/>
            <person name="McFadden G.I."/>
            <person name="Lane C.E."/>
            <person name="Keeling P.J."/>
            <person name="Gray M.W."/>
            <person name="Grigoriev I.V."/>
            <person name="Archibald J.M."/>
        </authorList>
    </citation>
    <scope>NUCLEOTIDE SEQUENCE</scope>
    <source>
        <strain evidence="6">CCMP2712</strain>
    </source>
</reference>
<dbReference type="KEGG" id="gtt:GUITHDRAFT_119053"/>
<dbReference type="OMA" id="ICHINRP"/>
<dbReference type="GO" id="GO:0000463">
    <property type="term" value="P:maturation of LSU-rRNA from tricistronic rRNA transcript (SSU-rRNA, 5.8S rRNA, LSU-rRNA)"/>
    <property type="evidence" value="ECO:0007669"/>
    <property type="project" value="TreeGrafter"/>
</dbReference>
<name>L1IET4_GUITC</name>
<dbReference type="PaxDb" id="55529-EKX34743"/>
<feature type="region of interest" description="Disordered" evidence="2">
    <location>
        <begin position="1"/>
        <end position="34"/>
    </location>
</feature>
<reference evidence="5" key="3">
    <citation type="submission" date="2016-03" db="UniProtKB">
        <authorList>
            <consortium name="EnsemblProtists"/>
        </authorList>
    </citation>
    <scope>IDENTIFICATION</scope>
</reference>
<keyword evidence="6" id="KW-1185">Reference proteome</keyword>
<dbReference type="InterPro" id="IPR057721">
    <property type="entry name" value="BCD1_alpha/beta"/>
</dbReference>
<evidence type="ECO:0000313" key="4">
    <source>
        <dbReference type="EMBL" id="EKX34743.1"/>
    </source>
</evidence>
<dbReference type="GeneID" id="17291522"/>
<feature type="compositionally biased region" description="Acidic residues" evidence="2">
    <location>
        <begin position="355"/>
        <end position="367"/>
    </location>
</feature>
<dbReference type="EMBL" id="JH993103">
    <property type="protein sequence ID" value="EKX34743.1"/>
    <property type="molecule type" value="Genomic_DNA"/>
</dbReference>
<dbReference type="GO" id="GO:0000492">
    <property type="term" value="P:box C/D snoRNP assembly"/>
    <property type="evidence" value="ECO:0007669"/>
    <property type="project" value="TreeGrafter"/>
</dbReference>
<dbReference type="eggNOG" id="KOG2858">
    <property type="taxonomic scope" value="Eukaryota"/>
</dbReference>
<proteinExistence type="predicted"/>
<protein>
    <recommendedName>
        <fullName evidence="3">BCD1 alpha/beta domain-containing protein</fullName>
    </recommendedName>
</protein>
<organism evidence="4">
    <name type="scientific">Guillardia theta (strain CCMP2712)</name>
    <name type="common">Cryptophyte</name>
    <dbReference type="NCBI Taxonomy" id="905079"/>
    <lineage>
        <taxon>Eukaryota</taxon>
        <taxon>Cryptophyceae</taxon>
        <taxon>Pyrenomonadales</taxon>
        <taxon>Geminigeraceae</taxon>
        <taxon>Guillardia</taxon>
    </lineage>
</organism>
<accession>L1IET4</accession>
<dbReference type="EnsemblProtists" id="EKX34743">
    <property type="protein sequence ID" value="EKX34743"/>
    <property type="gene ID" value="GUITHDRAFT_119053"/>
</dbReference>
<feature type="region of interest" description="Disordered" evidence="2">
    <location>
        <begin position="302"/>
        <end position="372"/>
    </location>
</feature>
<gene>
    <name evidence="4" type="ORF">GUITHDRAFT_119053</name>
</gene>
<keyword evidence="1" id="KW-0597">Phosphoprotein</keyword>
<evidence type="ECO:0000256" key="2">
    <source>
        <dbReference type="SAM" id="MobiDB-lite"/>
    </source>
</evidence>
<dbReference type="PANTHER" id="PTHR13483:SF3">
    <property type="entry name" value="BOX C_D SNORNA PROTEIN 1"/>
    <property type="match status" value="1"/>
</dbReference>
<dbReference type="RefSeq" id="XP_005821723.1">
    <property type="nucleotide sequence ID" value="XM_005821666.1"/>
</dbReference>
<dbReference type="HOGENOM" id="CLU_691596_0_0_1"/>
<dbReference type="GO" id="GO:0070761">
    <property type="term" value="C:pre-snoRNP complex"/>
    <property type="evidence" value="ECO:0007669"/>
    <property type="project" value="TreeGrafter"/>
</dbReference>
<dbReference type="STRING" id="905079.L1IET4"/>
<dbReference type="AlphaFoldDB" id="L1IET4"/>
<evidence type="ECO:0000256" key="1">
    <source>
        <dbReference type="ARBA" id="ARBA00022553"/>
    </source>
</evidence>
<feature type="compositionally biased region" description="Basic and acidic residues" evidence="2">
    <location>
        <begin position="326"/>
        <end position="354"/>
    </location>
</feature>
<sequence length="399" mass="45488">MDQGWVKKLEESRMSEGEKEASEGDQSSEEETLEGHKTAISCEMCCKAEAKYTCPGGRRDVAEYKNLTEFTDSDMRNDFQFLMDAERIADNAHREGYKEKLYVKSKVPQHLQQISRYARWRGVNMIVMPSSFKRRKDNTSSYCHQRKLMLWKLELVFDLDEPLTITEDRVPDSTSLRDILSKYFDVSCTHEASVRCKLQAFQSMDLDNLSLFIKVEPSKANDVKYYELSIDSTIAEALKHKIVIEHPTILVMLKSKAADMPTIPHPVSMQEVFEDTIAASTGGAASLVETIPYVKKRAHPYSESARHFDKRGRGGNQSWRGRGRGRRDVRAGRGDSQQEVKKETETVEPGHRNEEEIELDEDLEDPELLSKIAEAVDPEELKKVEQEINQALGLSSVDS</sequence>
<dbReference type="GO" id="GO:0048254">
    <property type="term" value="P:snoRNA localization"/>
    <property type="evidence" value="ECO:0007669"/>
    <property type="project" value="TreeGrafter"/>
</dbReference>
<feature type="domain" description="BCD1 alpha/beta" evidence="3">
    <location>
        <begin position="112"/>
        <end position="259"/>
    </location>
</feature>
<dbReference type="Proteomes" id="UP000011087">
    <property type="component" value="Unassembled WGS sequence"/>
</dbReference>
<evidence type="ECO:0000313" key="6">
    <source>
        <dbReference type="Proteomes" id="UP000011087"/>
    </source>
</evidence>